<dbReference type="PANTHER" id="PTHR37709">
    <property type="entry name" value="EXPRESSED PROTEIN"/>
    <property type="match status" value="1"/>
</dbReference>
<protein>
    <submittedName>
        <fullName evidence="2">Uncharacterized protein</fullName>
    </submittedName>
</protein>
<evidence type="ECO:0000313" key="3">
    <source>
        <dbReference type="Proteomes" id="UP001327560"/>
    </source>
</evidence>
<gene>
    <name evidence="2" type="ORF">Cni_G08088</name>
</gene>
<dbReference type="PANTHER" id="PTHR37709:SF1">
    <property type="entry name" value="EXPRESSED PROTEIN"/>
    <property type="match status" value="1"/>
</dbReference>
<accession>A0AAQ3JZT2</accession>
<proteinExistence type="predicted"/>
<name>A0AAQ3JZT2_9LILI</name>
<dbReference type="InterPro" id="IPR035204">
    <property type="entry name" value="NDUFB11"/>
</dbReference>
<evidence type="ECO:0000313" key="2">
    <source>
        <dbReference type="EMBL" id="WOK99376.1"/>
    </source>
</evidence>
<dbReference type="Pfam" id="PF17250">
    <property type="entry name" value="NDUFB11"/>
    <property type="match status" value="1"/>
</dbReference>
<dbReference type="EMBL" id="CP136891">
    <property type="protein sequence ID" value="WOK99376.1"/>
    <property type="molecule type" value="Genomic_DNA"/>
</dbReference>
<reference evidence="2 3" key="1">
    <citation type="submission" date="2023-10" db="EMBL/GenBank/DDBJ databases">
        <title>Chromosome-scale genome assembly provides insights into flower coloration mechanisms of Canna indica.</title>
        <authorList>
            <person name="Li C."/>
        </authorList>
    </citation>
    <scope>NUCLEOTIDE SEQUENCE [LARGE SCALE GENOMIC DNA]</scope>
    <source>
        <tissue evidence="2">Flower</tissue>
    </source>
</reference>
<dbReference type="AlphaFoldDB" id="A0AAQ3JZT2"/>
<organism evidence="2 3">
    <name type="scientific">Canna indica</name>
    <name type="common">Indian-shot</name>
    <dbReference type="NCBI Taxonomy" id="4628"/>
    <lineage>
        <taxon>Eukaryota</taxon>
        <taxon>Viridiplantae</taxon>
        <taxon>Streptophyta</taxon>
        <taxon>Embryophyta</taxon>
        <taxon>Tracheophyta</taxon>
        <taxon>Spermatophyta</taxon>
        <taxon>Magnoliopsida</taxon>
        <taxon>Liliopsida</taxon>
        <taxon>Zingiberales</taxon>
        <taxon>Cannaceae</taxon>
        <taxon>Canna</taxon>
    </lineage>
</organism>
<dbReference type="Proteomes" id="UP001327560">
    <property type="component" value="Chromosome 2"/>
</dbReference>
<feature type="region of interest" description="Disordered" evidence="1">
    <location>
        <begin position="119"/>
        <end position="140"/>
    </location>
</feature>
<evidence type="ECO:0000256" key="1">
    <source>
        <dbReference type="SAM" id="MobiDB-lite"/>
    </source>
</evidence>
<keyword evidence="3" id="KW-1185">Reference proteome</keyword>
<sequence length="140" mass="16475">MIIKYYCRLWGSLSVTDLSSRNNPPVAIGRGRGSIGSHLNQSERMKFVLEFAENMILRMMEDPHKRDEEQRKHLYTMRERCEKTKANWNLPLRPYGFWTFDRFNAQLNWDAQISQVPGRRDPYDDLLDQPADVPPSSNSK</sequence>